<evidence type="ECO:0000313" key="3">
    <source>
        <dbReference type="Proteomes" id="UP000064412"/>
    </source>
</evidence>
<dbReference type="RefSeq" id="WP_059343600.1">
    <property type="nucleotide sequence ID" value="NZ_CP140570.1"/>
</dbReference>
<gene>
    <name evidence="2" type="ORF">ATB95_01430</name>
</gene>
<organism evidence="2 3">
    <name type="scientific">Elizabethkingia miricola</name>
    <name type="common">Chryseobacterium miricola</name>
    <dbReference type="NCBI Taxonomy" id="172045"/>
    <lineage>
        <taxon>Bacteria</taxon>
        <taxon>Pseudomonadati</taxon>
        <taxon>Bacteroidota</taxon>
        <taxon>Flavobacteriia</taxon>
        <taxon>Flavobacteriales</taxon>
        <taxon>Weeksellaceae</taxon>
        <taxon>Elizabethkingia</taxon>
    </lineage>
</organism>
<dbReference type="Proteomes" id="UP000064412">
    <property type="component" value="Unassembled WGS sequence"/>
</dbReference>
<comment type="caution">
    <text evidence="2">The sequence shown here is derived from an EMBL/GenBank/DDBJ whole genome shotgun (WGS) entry which is preliminary data.</text>
</comment>
<dbReference type="EMBL" id="LNOI01000001">
    <property type="protein sequence ID" value="KUY19625.1"/>
    <property type="molecule type" value="Genomic_DNA"/>
</dbReference>
<evidence type="ECO:0000256" key="1">
    <source>
        <dbReference type="SAM" id="SignalP"/>
    </source>
</evidence>
<reference evidence="2 3" key="1">
    <citation type="submission" date="2015-11" db="EMBL/GenBank/DDBJ databases">
        <authorList>
            <person name="Nicholson A.C."/>
            <person name="Humrighouse B.W."/>
            <person name="Graziano J."/>
            <person name="Lasker B."/>
            <person name="Whitney A.M."/>
            <person name="Mcquiston J.R."/>
        </authorList>
    </citation>
    <scope>NUCLEOTIDE SEQUENCE [LARGE SCALE GENOMIC DNA]</scope>
    <source>
        <strain evidence="2 3">G4071</strain>
    </source>
</reference>
<proteinExistence type="predicted"/>
<feature type="signal peptide" evidence="1">
    <location>
        <begin position="1"/>
        <end position="18"/>
    </location>
</feature>
<evidence type="ECO:0000313" key="2">
    <source>
        <dbReference type="EMBL" id="KUY19625.1"/>
    </source>
</evidence>
<feature type="chain" id="PRO_5044878151" evidence="1">
    <location>
        <begin position="19"/>
        <end position="147"/>
    </location>
</feature>
<keyword evidence="1" id="KW-0732">Signal</keyword>
<name>A0ABD4DMD6_ELIMR</name>
<sequence length="147" mass="17274">MKKLFYLLIFLLSLYSFAQVGPPPPSYPTEENIILIDKLNETVDLKKYIYNYCIDRINLAARLEKWDGNKKNEIIKSIHLEEMDDAIYNSFSNYTKEELEALINSFKKLKSSKKSKIIPMPLILHVRMEGFSKSLIEGKYLYLNEKK</sequence>
<accession>A0ABD4DMD6</accession>
<protein>
    <submittedName>
        <fullName evidence="2">Uncharacterized protein</fullName>
    </submittedName>
</protein>
<dbReference type="AlphaFoldDB" id="A0ABD4DMD6"/>